<dbReference type="Proteomes" id="UP000714275">
    <property type="component" value="Unassembled WGS sequence"/>
</dbReference>
<organism evidence="1 2">
    <name type="scientific">Suillus placidus</name>
    <dbReference type="NCBI Taxonomy" id="48579"/>
    <lineage>
        <taxon>Eukaryota</taxon>
        <taxon>Fungi</taxon>
        <taxon>Dikarya</taxon>
        <taxon>Basidiomycota</taxon>
        <taxon>Agaricomycotina</taxon>
        <taxon>Agaricomycetes</taxon>
        <taxon>Agaricomycetidae</taxon>
        <taxon>Boletales</taxon>
        <taxon>Suillineae</taxon>
        <taxon>Suillaceae</taxon>
        <taxon>Suillus</taxon>
    </lineage>
</organism>
<evidence type="ECO:0000313" key="1">
    <source>
        <dbReference type="EMBL" id="KAG1778890.1"/>
    </source>
</evidence>
<name>A0A9P7D3I3_9AGAM</name>
<evidence type="ECO:0000313" key="2">
    <source>
        <dbReference type="Proteomes" id="UP000714275"/>
    </source>
</evidence>
<keyword evidence="2" id="KW-1185">Reference proteome</keyword>
<dbReference type="EMBL" id="JABBWD010000014">
    <property type="protein sequence ID" value="KAG1778890.1"/>
    <property type="molecule type" value="Genomic_DNA"/>
</dbReference>
<gene>
    <name evidence="1" type="ORF">EV702DRAFT_143132</name>
</gene>
<accession>A0A9P7D3I3</accession>
<protein>
    <submittedName>
        <fullName evidence="1">Uncharacterized protein</fullName>
    </submittedName>
</protein>
<sequence length="219" mass="24970">MCILHLFCANCTRTTFFEFCKLSQNRKAHDHQPHFKLSSSERPLSYPLHIPRRHNRPQDPMSPLFLPSICGFYSRGQRGYEVMAGSRRLLDSLSTCDAVDGDQMFLKILDAVFCPLSELMGMASTHVQSSEFQHLMVASAYTARMGYFSGMLLDFIWQSLASLAASFIPLGFMYSPHISNRSYGTLVESVAVIYAPSHIHFTIYWPPWLIWRCGPRCIS</sequence>
<dbReference type="AlphaFoldDB" id="A0A9P7D3I3"/>
<reference evidence="1" key="1">
    <citation type="journal article" date="2020" name="New Phytol.">
        <title>Comparative genomics reveals dynamic genome evolution in host specialist ectomycorrhizal fungi.</title>
        <authorList>
            <person name="Lofgren L.A."/>
            <person name="Nguyen N.H."/>
            <person name="Vilgalys R."/>
            <person name="Ruytinx J."/>
            <person name="Liao H.L."/>
            <person name="Branco S."/>
            <person name="Kuo A."/>
            <person name="LaButti K."/>
            <person name="Lipzen A."/>
            <person name="Andreopoulos W."/>
            <person name="Pangilinan J."/>
            <person name="Riley R."/>
            <person name="Hundley H."/>
            <person name="Na H."/>
            <person name="Barry K."/>
            <person name="Grigoriev I.V."/>
            <person name="Stajich J.E."/>
            <person name="Kennedy P.G."/>
        </authorList>
    </citation>
    <scope>NUCLEOTIDE SEQUENCE</scope>
    <source>
        <strain evidence="1">DOB743</strain>
    </source>
</reference>
<comment type="caution">
    <text evidence="1">The sequence shown here is derived from an EMBL/GenBank/DDBJ whole genome shotgun (WGS) entry which is preliminary data.</text>
</comment>
<proteinExistence type="predicted"/>